<organism evidence="3">
    <name type="scientific">Clostridium botulinum B str. Osaka05</name>
    <dbReference type="NCBI Taxonomy" id="1407017"/>
    <lineage>
        <taxon>Bacteria</taxon>
        <taxon>Bacillati</taxon>
        <taxon>Bacillota</taxon>
        <taxon>Clostridia</taxon>
        <taxon>Eubacteriales</taxon>
        <taxon>Clostridiaceae</taxon>
        <taxon>Clostridium</taxon>
    </lineage>
</organism>
<dbReference type="AlphaFoldDB" id="A0A060N4Y5"/>
<dbReference type="Gene3D" id="1.20.5.170">
    <property type="match status" value="1"/>
</dbReference>
<accession>A0A060N4Y5</accession>
<dbReference type="HOGENOM" id="CLU_529671_0_0_9"/>
<dbReference type="EMBL" id="BA000058">
    <property type="protein sequence ID" value="BAO04902.1"/>
    <property type="molecule type" value="Genomic_DNA"/>
</dbReference>
<name>A0A060N4Y5_CLOBO</name>
<reference evidence="3" key="1">
    <citation type="submission" date="2013-10" db="EMBL/GenBank/DDBJ databases">
        <title>Draft genome sequence of Clostridium botulinum type B strain Osaka05.</title>
        <authorList>
            <person name="Sakaguchi Y."/>
            <person name="Hosomi K."/>
            <person name="Uchiyama J."/>
            <person name="Ogura Y."/>
            <person name="Sakaguchi M."/>
            <person name="Kohda T."/>
            <person name="Mukamoto M."/>
            <person name="Misawa N."/>
            <person name="Matsuzaki S."/>
            <person name="Hayashi T."/>
            <person name="Kozaki S."/>
        </authorList>
    </citation>
    <scope>NUCLEOTIDE SEQUENCE</scope>
    <source>
        <strain evidence="3">Osaka05</strain>
    </source>
</reference>
<proteinExistence type="predicted"/>
<evidence type="ECO:0000256" key="1">
    <source>
        <dbReference type="SAM" id="Coils"/>
    </source>
</evidence>
<sequence length="514" mass="58987">MELNDVKKGLCTLKLNSISKVEDDPLLIKTTFSILDFNCSGNGDIVSKEIAVEASPTLKGKPLLAVYSPNTNTVDEPNDHLNDHGEQEKNDRYGNEYIGTNSIAIGTALEGGYITTITDEDGNEEEVLACDFYLWADRNVEILQLINEIYEQGIDLYSSCEYYFSNYEINDGIRSIKSPLVFSGHCCLGSGENNSKKVPPAYDSSKMISFNKKLNKAIYNQLNNKSENNDSDLNIKNSKMEGDNMAEPTKMFKKNCELSFDDIRSQIYMNLKDIMSEDEYYDSYITECYNNYFVLSCWNDSSHKYFKINYTKNDTSVSINYEDKAEVQLYQEWKEIPEVQNSLNEKTQELTKANEKVTELEKQLNEKEKTIESLNKKIDSTNTEKTEIETKFNDVTDKLTSLNSMVENMKPIVDEYNKEQFEKELNEMKSTYEKKFNSVNALEKFETDEVQELIKKALNNNEEGKNAITSLNKMVVDSITFDEETESETKPIKELCSKQENLIPNDSFEARYGF</sequence>
<gene>
    <name evidence="3" type="ORF">CBO05P1_183</name>
</gene>
<feature type="compositionally biased region" description="Basic and acidic residues" evidence="2">
    <location>
        <begin position="77"/>
        <end position="92"/>
    </location>
</feature>
<protein>
    <submittedName>
        <fullName evidence="3">SPBc2 prophage-derived uncharacterized protein yonD</fullName>
    </submittedName>
</protein>
<evidence type="ECO:0000256" key="2">
    <source>
        <dbReference type="SAM" id="MobiDB-lite"/>
    </source>
</evidence>
<evidence type="ECO:0000313" key="3">
    <source>
        <dbReference type="EMBL" id="BAO04902.1"/>
    </source>
</evidence>
<dbReference type="Proteomes" id="UP000054164">
    <property type="component" value="Unassembled WGS sequence"/>
</dbReference>
<dbReference type="RefSeq" id="WP_030031983.1">
    <property type="nucleotide sequence ID" value="NZ_BA000058.1"/>
</dbReference>
<keyword evidence="1" id="KW-0175">Coiled coil</keyword>
<feature type="region of interest" description="Disordered" evidence="2">
    <location>
        <begin position="72"/>
        <end position="92"/>
    </location>
</feature>
<feature type="coiled-coil region" evidence="1">
    <location>
        <begin position="336"/>
        <end position="391"/>
    </location>
</feature>